<evidence type="ECO:0000256" key="6">
    <source>
        <dbReference type="ARBA" id="ARBA00023125"/>
    </source>
</evidence>
<dbReference type="GO" id="GO:0000981">
    <property type="term" value="F:DNA-binding transcription factor activity, RNA polymerase II-specific"/>
    <property type="evidence" value="ECO:0007669"/>
    <property type="project" value="TreeGrafter"/>
</dbReference>
<feature type="domain" description="C2H2-type" evidence="10">
    <location>
        <begin position="607"/>
        <end position="634"/>
    </location>
</feature>
<dbReference type="FunFam" id="3.30.160.60:FF:001465">
    <property type="entry name" value="Zinc finger protein 560"/>
    <property type="match status" value="1"/>
</dbReference>
<dbReference type="GO" id="GO:0008270">
    <property type="term" value="F:zinc ion binding"/>
    <property type="evidence" value="ECO:0007669"/>
    <property type="project" value="UniProtKB-KW"/>
</dbReference>
<feature type="domain" description="C2H2-type" evidence="10">
    <location>
        <begin position="719"/>
        <end position="745"/>
    </location>
</feature>
<evidence type="ECO:0000256" key="7">
    <source>
        <dbReference type="ARBA" id="ARBA00023242"/>
    </source>
</evidence>
<dbReference type="FunFam" id="3.30.160.60:FF:000478">
    <property type="entry name" value="Zinc finger protein 133"/>
    <property type="match status" value="1"/>
</dbReference>
<sequence>MAESLQQETSHTGPGHLTDCVIATGTMPDVTMSFRCELQDIMATLLDTTVMQILRLVQKEFLEKLKQNEQEIHGLQEKLKMVGHLREGDEETEEADEETFHRETVTEYEQHNRETETQLSTNEPELIEEFAGNKGNTEDDLEIIQVNEVGNAERDAETGGAGAVRDTGSETVQSDVRVEGEVEFTDNGGNAGKENQTEKEGQKVRRKRKRVRVKSEMEDCGVIMNEKMTTSVDNMVLKLEDPVQVEGTDSCDVTESRGGAGHQVYLLEDHDYPCNADCCDTTSVTNLLEMKLPTSLNESTAQHCSVGADSKLREGIKCNTSYSSLATFDPQTEISEEYLAKAKVALTKMEGLPDRGWVLLDPLTGKFCIKDELDFKPEGMGRDEEDEEDEEDGEDGEDGEGGEGPSADPSINGTHSVETGVKMTTNSSTQTEAQITVMMGDEFDKVNLNSPSAKEEEPNRVITRSNKANRTNSISTKTNETNVVQSRRGYATRSTGNTVSARAKRKAKKNHNINVCASEANTSKKTCADSPQGKSRNIGKGKKVHNFENRVYRSGHFIISPGTLTKSRKEFTKKSSGRIYTAKVKVCDPSDQSFEVKNEPHSKGKVFECKHCAKTFPTLPYLKKHWEYHSPNKKYICSHCGKGFVYECHLKIHLQSHTKERPYQCNQCGKRFRYNSNLKYHLAYHTGEKPHVCLQCGMAFSRRGHLVKHVTCHSGLKPYSCSHCDKTFAAKGGLTRHKQIHLKKQ</sequence>
<evidence type="ECO:0000256" key="3">
    <source>
        <dbReference type="ARBA" id="ARBA00022737"/>
    </source>
</evidence>
<keyword evidence="12" id="KW-1185">Reference proteome</keyword>
<proteinExistence type="predicted"/>
<dbReference type="GO" id="GO:0003677">
    <property type="term" value="F:DNA binding"/>
    <property type="evidence" value="ECO:0007669"/>
    <property type="project" value="UniProtKB-KW"/>
</dbReference>
<protein>
    <recommendedName>
        <fullName evidence="10">C2H2-type domain-containing protein</fullName>
    </recommendedName>
</protein>
<comment type="subcellular location">
    <subcellularLocation>
        <location evidence="1">Nucleus</location>
    </subcellularLocation>
</comment>
<dbReference type="FunFam" id="3.30.160.60:FF:000176">
    <property type="entry name" value="zinc finger protein 70"/>
    <property type="match status" value="1"/>
</dbReference>
<keyword evidence="4 8" id="KW-0863">Zinc-finger</keyword>
<organism evidence="11 12">
    <name type="scientific">Alosa alosa</name>
    <name type="common">allis shad</name>
    <dbReference type="NCBI Taxonomy" id="278164"/>
    <lineage>
        <taxon>Eukaryota</taxon>
        <taxon>Metazoa</taxon>
        <taxon>Chordata</taxon>
        <taxon>Craniata</taxon>
        <taxon>Vertebrata</taxon>
        <taxon>Euteleostomi</taxon>
        <taxon>Actinopterygii</taxon>
        <taxon>Neopterygii</taxon>
        <taxon>Teleostei</taxon>
        <taxon>Clupei</taxon>
        <taxon>Clupeiformes</taxon>
        <taxon>Clupeoidei</taxon>
        <taxon>Clupeidae</taxon>
        <taxon>Alosa</taxon>
    </lineage>
</organism>
<reference evidence="11" key="1">
    <citation type="submission" date="2020-10" db="EMBL/GenBank/DDBJ databases">
        <title>Chromosome-scale genome assembly of the Allis shad, Alosa alosa.</title>
        <authorList>
            <person name="Margot Z."/>
            <person name="Christophe K."/>
            <person name="Cabau C."/>
            <person name="Louis A."/>
            <person name="Berthelot C."/>
            <person name="Parey E."/>
            <person name="Roest Crollius H."/>
            <person name="Montfort J."/>
            <person name="Robinson-Rechavi M."/>
            <person name="Bucao C."/>
            <person name="Bouchez O."/>
            <person name="Gislard M."/>
            <person name="Lluch J."/>
            <person name="Milhes M."/>
            <person name="Lampietro C."/>
            <person name="Lopez Roques C."/>
            <person name="Donnadieu C."/>
            <person name="Braasch I."/>
            <person name="Desvignes T."/>
            <person name="Postlethwait J."/>
            <person name="Bobe J."/>
            <person name="Guiguen Y."/>
        </authorList>
    </citation>
    <scope>NUCLEOTIDE SEQUENCE</scope>
    <source>
        <strain evidence="11">M-15738</strain>
        <tissue evidence="11">Blood</tissue>
    </source>
</reference>
<dbReference type="FunFam" id="3.30.160.60:FF:000110">
    <property type="entry name" value="Zinc finger protein-like"/>
    <property type="match status" value="1"/>
</dbReference>
<name>A0AAV6FP26_9TELE</name>
<evidence type="ECO:0000256" key="9">
    <source>
        <dbReference type="SAM" id="MobiDB-lite"/>
    </source>
</evidence>
<keyword evidence="3" id="KW-0677">Repeat</keyword>
<feature type="region of interest" description="Disordered" evidence="9">
    <location>
        <begin position="153"/>
        <end position="210"/>
    </location>
</feature>
<dbReference type="PANTHER" id="PTHR24394">
    <property type="entry name" value="ZINC FINGER PROTEIN"/>
    <property type="match status" value="1"/>
</dbReference>
<evidence type="ECO:0000313" key="11">
    <source>
        <dbReference type="EMBL" id="KAG5263521.1"/>
    </source>
</evidence>
<dbReference type="Gene3D" id="3.30.160.60">
    <property type="entry name" value="Classic Zinc Finger"/>
    <property type="match status" value="4"/>
</dbReference>
<feature type="compositionally biased region" description="Basic and acidic residues" evidence="9">
    <location>
        <begin position="98"/>
        <end position="116"/>
    </location>
</feature>
<dbReference type="Pfam" id="PF00096">
    <property type="entry name" value="zf-C2H2"/>
    <property type="match status" value="4"/>
</dbReference>
<evidence type="ECO:0000313" key="12">
    <source>
        <dbReference type="Proteomes" id="UP000823561"/>
    </source>
</evidence>
<gene>
    <name evidence="11" type="ORF">AALO_G00265730</name>
</gene>
<dbReference type="Proteomes" id="UP000823561">
    <property type="component" value="Chromosome 21"/>
</dbReference>
<dbReference type="GO" id="GO:0000122">
    <property type="term" value="P:negative regulation of transcription by RNA polymerase II"/>
    <property type="evidence" value="ECO:0007669"/>
    <property type="project" value="UniProtKB-ARBA"/>
</dbReference>
<keyword evidence="5" id="KW-0862">Zinc</keyword>
<feature type="domain" description="C2H2-type" evidence="10">
    <location>
        <begin position="663"/>
        <end position="690"/>
    </location>
</feature>
<feature type="region of interest" description="Disordered" evidence="9">
    <location>
        <begin position="481"/>
        <end position="510"/>
    </location>
</feature>
<evidence type="ECO:0000256" key="2">
    <source>
        <dbReference type="ARBA" id="ARBA00022723"/>
    </source>
</evidence>
<dbReference type="EMBL" id="JADWDJ010000021">
    <property type="protein sequence ID" value="KAG5263521.1"/>
    <property type="molecule type" value="Genomic_DNA"/>
</dbReference>
<dbReference type="InterPro" id="IPR036236">
    <property type="entry name" value="Znf_C2H2_sf"/>
</dbReference>
<dbReference type="PANTHER" id="PTHR24394:SF44">
    <property type="entry name" value="ZINC FINGER PROTEIN 271-LIKE"/>
    <property type="match status" value="1"/>
</dbReference>
<feature type="domain" description="C2H2-type" evidence="10">
    <location>
        <begin position="635"/>
        <end position="662"/>
    </location>
</feature>
<dbReference type="AlphaFoldDB" id="A0AAV6FP26"/>
<dbReference type="InterPro" id="IPR013087">
    <property type="entry name" value="Znf_C2H2_type"/>
</dbReference>
<keyword evidence="2" id="KW-0479">Metal-binding</keyword>
<feature type="region of interest" description="Disordered" evidence="9">
    <location>
        <begin position="90"/>
        <end position="119"/>
    </location>
</feature>
<dbReference type="GO" id="GO:0005634">
    <property type="term" value="C:nucleus"/>
    <property type="evidence" value="ECO:0007669"/>
    <property type="project" value="UniProtKB-SubCell"/>
</dbReference>
<feature type="region of interest" description="Disordered" evidence="9">
    <location>
        <begin position="375"/>
        <end position="417"/>
    </location>
</feature>
<dbReference type="PROSITE" id="PS50157">
    <property type="entry name" value="ZINC_FINGER_C2H2_2"/>
    <property type="match status" value="5"/>
</dbReference>
<dbReference type="PROSITE" id="PS00028">
    <property type="entry name" value="ZINC_FINGER_C2H2_1"/>
    <property type="match status" value="5"/>
</dbReference>
<keyword evidence="6" id="KW-0238">DNA-binding</keyword>
<keyword evidence="7" id="KW-0539">Nucleus</keyword>
<evidence type="ECO:0000256" key="1">
    <source>
        <dbReference type="ARBA" id="ARBA00004123"/>
    </source>
</evidence>
<comment type="caution">
    <text evidence="11">The sequence shown here is derived from an EMBL/GenBank/DDBJ whole genome shotgun (WGS) entry which is preliminary data.</text>
</comment>
<accession>A0AAV6FP26</accession>
<feature type="compositionally biased region" description="Acidic residues" evidence="9">
    <location>
        <begin position="383"/>
        <end position="401"/>
    </location>
</feature>
<evidence type="ECO:0000256" key="4">
    <source>
        <dbReference type="ARBA" id="ARBA00022771"/>
    </source>
</evidence>
<feature type="domain" description="C2H2-type" evidence="10">
    <location>
        <begin position="691"/>
        <end position="718"/>
    </location>
</feature>
<evidence type="ECO:0000256" key="8">
    <source>
        <dbReference type="PROSITE-ProRule" id="PRU00042"/>
    </source>
</evidence>
<dbReference type="SUPFAM" id="SSF57667">
    <property type="entry name" value="beta-beta-alpha zinc fingers"/>
    <property type="match status" value="3"/>
</dbReference>
<evidence type="ECO:0000259" key="10">
    <source>
        <dbReference type="PROSITE" id="PS50157"/>
    </source>
</evidence>
<dbReference type="SMART" id="SM00355">
    <property type="entry name" value="ZnF_C2H2"/>
    <property type="match status" value="5"/>
</dbReference>
<evidence type="ECO:0000256" key="5">
    <source>
        <dbReference type="ARBA" id="ARBA00022833"/>
    </source>
</evidence>